<dbReference type="EMBL" id="CM007906">
    <property type="protein sequence ID" value="OTF87209.1"/>
    <property type="molecule type" value="Genomic_DNA"/>
</dbReference>
<dbReference type="STRING" id="4232.A0A251RWC8"/>
<reference evidence="2" key="2">
    <citation type="submission" date="2017-02" db="EMBL/GenBank/DDBJ databases">
        <title>Sunflower complete genome.</title>
        <authorList>
            <person name="Langlade N."/>
            <person name="Munos S."/>
        </authorList>
    </citation>
    <scope>NUCLEOTIDE SEQUENCE [LARGE SCALE GENOMIC DNA]</scope>
    <source>
        <tissue evidence="2">Leaves</tissue>
    </source>
</reference>
<dbReference type="AlphaFoldDB" id="A0A251RWC8"/>
<dbReference type="EMBL" id="MNCJ02000332">
    <property type="protein sequence ID" value="KAF5756303.1"/>
    <property type="molecule type" value="Genomic_DNA"/>
</dbReference>
<dbReference type="InterPro" id="IPR037232">
    <property type="entry name" value="NADH_quin_OxRdtase_su_C/D-like"/>
</dbReference>
<evidence type="ECO:0000313" key="3">
    <source>
        <dbReference type="Proteomes" id="UP000215914"/>
    </source>
</evidence>
<reference evidence="1 3" key="1">
    <citation type="journal article" date="2017" name="Nature">
        <title>The sunflower genome provides insights into oil metabolism, flowering and Asterid evolution.</title>
        <authorList>
            <person name="Badouin H."/>
            <person name="Gouzy J."/>
            <person name="Grassa C.J."/>
            <person name="Murat F."/>
            <person name="Staton S.E."/>
            <person name="Cottret L."/>
            <person name="Lelandais-Briere C."/>
            <person name="Owens G.L."/>
            <person name="Carrere S."/>
            <person name="Mayjonade B."/>
            <person name="Legrand L."/>
            <person name="Gill N."/>
            <person name="Kane N.C."/>
            <person name="Bowers J.E."/>
            <person name="Hubner S."/>
            <person name="Bellec A."/>
            <person name="Berard A."/>
            <person name="Berges H."/>
            <person name="Blanchet N."/>
            <person name="Boniface M.C."/>
            <person name="Brunel D."/>
            <person name="Catrice O."/>
            <person name="Chaidir N."/>
            <person name="Claudel C."/>
            <person name="Donnadieu C."/>
            <person name="Faraut T."/>
            <person name="Fievet G."/>
            <person name="Helmstetter N."/>
            <person name="King M."/>
            <person name="Knapp S.J."/>
            <person name="Lai Z."/>
            <person name="Le Paslier M.C."/>
            <person name="Lippi Y."/>
            <person name="Lorenzon L."/>
            <person name="Mandel J.R."/>
            <person name="Marage G."/>
            <person name="Marchand G."/>
            <person name="Marquand E."/>
            <person name="Bret-Mestries E."/>
            <person name="Morien E."/>
            <person name="Nambeesan S."/>
            <person name="Nguyen T."/>
            <person name="Pegot-Espagnet P."/>
            <person name="Pouilly N."/>
            <person name="Raftis F."/>
            <person name="Sallet E."/>
            <person name="Schiex T."/>
            <person name="Thomas J."/>
            <person name="Vandecasteele C."/>
            <person name="Vares D."/>
            <person name="Vear F."/>
            <person name="Vautrin S."/>
            <person name="Crespi M."/>
            <person name="Mangin B."/>
            <person name="Burke J.M."/>
            <person name="Salse J."/>
            <person name="Munos S."/>
            <person name="Vincourt P."/>
            <person name="Rieseberg L.H."/>
            <person name="Langlade N.B."/>
        </authorList>
    </citation>
    <scope>NUCLEOTIDE SEQUENCE [LARGE SCALE GENOMIC DNA]</scope>
    <source>
        <strain evidence="3">cv. SF193</strain>
        <tissue evidence="1">Leaves</tissue>
    </source>
</reference>
<protein>
    <submittedName>
        <fullName evidence="1">NADH:ubiquinone oxidoreductase, 30kDa subunit superfamily</fullName>
    </submittedName>
</protein>
<evidence type="ECO:0000313" key="1">
    <source>
        <dbReference type="EMBL" id="KAF5756303.1"/>
    </source>
</evidence>
<sequence length="111" mass="12751">MQGNLSAWLVKHALIHRSLGFDYQGIETLQIKPGDWHSIAGILYVYGYNYLRSQCAYDVKAMPSYEAGLRTEQPNFHKWLFLAFGAVFSSESMCFRVLFKKVSTPLRPTIQ</sequence>
<organism evidence="2 3">
    <name type="scientific">Helianthus annuus</name>
    <name type="common">Common sunflower</name>
    <dbReference type="NCBI Taxonomy" id="4232"/>
    <lineage>
        <taxon>Eukaryota</taxon>
        <taxon>Viridiplantae</taxon>
        <taxon>Streptophyta</taxon>
        <taxon>Embryophyta</taxon>
        <taxon>Tracheophyta</taxon>
        <taxon>Spermatophyta</taxon>
        <taxon>Magnoliopsida</taxon>
        <taxon>eudicotyledons</taxon>
        <taxon>Gunneridae</taxon>
        <taxon>Pentapetalae</taxon>
        <taxon>asterids</taxon>
        <taxon>campanulids</taxon>
        <taxon>Asterales</taxon>
        <taxon>Asteraceae</taxon>
        <taxon>Asteroideae</taxon>
        <taxon>Heliantheae alliance</taxon>
        <taxon>Heliantheae</taxon>
        <taxon>Helianthus</taxon>
    </lineage>
</organism>
<accession>A0A251RWC8</accession>
<gene>
    <name evidence="2" type="ORF">HannXRQ_Chr17g0559251</name>
    <name evidence="1" type="ORF">HanXRQr2_Chr17g0813031</name>
</gene>
<dbReference type="InParanoid" id="A0A251RWC8"/>
<reference evidence="1" key="3">
    <citation type="submission" date="2020-06" db="EMBL/GenBank/DDBJ databases">
        <title>Helianthus annuus Genome sequencing and assembly Release 2.</title>
        <authorList>
            <person name="Gouzy J."/>
            <person name="Langlade N."/>
            <person name="Munos S."/>
        </authorList>
    </citation>
    <scope>NUCLEOTIDE SEQUENCE</scope>
    <source>
        <tissue evidence="1">Leaves</tissue>
    </source>
</reference>
<proteinExistence type="predicted"/>
<evidence type="ECO:0000313" key="2">
    <source>
        <dbReference type="EMBL" id="OTF87209.1"/>
    </source>
</evidence>
<name>A0A251RWC8_HELAN</name>
<dbReference type="Gramene" id="mRNA:HanXRQr2_Chr17g0813031">
    <property type="protein sequence ID" value="CDS:HanXRQr2_Chr17g0813031.1"/>
    <property type="gene ID" value="HanXRQr2_Chr17g0813031"/>
</dbReference>
<dbReference type="Proteomes" id="UP000215914">
    <property type="component" value="Chromosome 17"/>
</dbReference>
<keyword evidence="3" id="KW-1185">Reference proteome</keyword>
<dbReference type="SUPFAM" id="SSF143243">
    <property type="entry name" value="Nqo5-like"/>
    <property type="match status" value="1"/>
</dbReference>